<comment type="caution">
    <text evidence="2">The sequence shown here is derived from an EMBL/GenBank/DDBJ whole genome shotgun (WGS) entry which is preliminary data.</text>
</comment>
<name>A0A423TN05_PENVA</name>
<dbReference type="PANTHER" id="PTHR24014">
    <property type="entry name" value="2-OXOGLUTARATE AND IRON-DEPENDENT OXYGENASE DOMAIN-CONTAINING PROTEIN 2"/>
    <property type="match status" value="1"/>
</dbReference>
<accession>A0A423TN05</accession>
<dbReference type="Gene3D" id="2.60.120.620">
    <property type="entry name" value="q2cbj1_9rhob like domain"/>
    <property type="match status" value="1"/>
</dbReference>
<dbReference type="Proteomes" id="UP000283509">
    <property type="component" value="Unassembled WGS sequence"/>
</dbReference>
<sequence>MHVTFHGRDRFLREYGEVLKMKGCRNPEDLVQELEEEVLRRQKLQEESWRRRQLVASQYTQLNPHIFTLQVTLNISLNEDYSDGDLYFGPLRTETSSHRIGYSHQLGHGLLHLGQQLHGALPISQGTRYNLIIWMRSSRVRNRLCPMCDQEPSLVPVKNGFGDGFTAKTVNVCSTS</sequence>
<organism evidence="2 3">
    <name type="scientific">Penaeus vannamei</name>
    <name type="common">Whiteleg shrimp</name>
    <name type="synonym">Litopenaeus vannamei</name>
    <dbReference type="NCBI Taxonomy" id="6689"/>
    <lineage>
        <taxon>Eukaryota</taxon>
        <taxon>Metazoa</taxon>
        <taxon>Ecdysozoa</taxon>
        <taxon>Arthropoda</taxon>
        <taxon>Crustacea</taxon>
        <taxon>Multicrustacea</taxon>
        <taxon>Malacostraca</taxon>
        <taxon>Eumalacostraca</taxon>
        <taxon>Eucarida</taxon>
        <taxon>Decapoda</taxon>
        <taxon>Dendrobranchiata</taxon>
        <taxon>Penaeoidea</taxon>
        <taxon>Penaeidae</taxon>
        <taxon>Penaeus</taxon>
    </lineage>
</organism>
<dbReference type="STRING" id="6689.A0A423TN05"/>
<protein>
    <submittedName>
        <fullName evidence="2">Putative 2-oxoglutarate and iron-dependent oxygenase domain-containing protein 2-like</fullName>
    </submittedName>
</protein>
<reference evidence="2 3" key="2">
    <citation type="submission" date="2019-01" db="EMBL/GenBank/DDBJ databases">
        <title>The decoding of complex shrimp genome reveals the adaptation for benthos swimmer, frequently molting mechanism and breeding impact on genome.</title>
        <authorList>
            <person name="Sun Y."/>
            <person name="Gao Y."/>
            <person name="Yu Y."/>
        </authorList>
    </citation>
    <scope>NUCLEOTIDE SEQUENCE [LARGE SCALE GENOMIC DNA]</scope>
    <source>
        <tissue evidence="2">Muscle</tissue>
    </source>
</reference>
<evidence type="ECO:0000313" key="3">
    <source>
        <dbReference type="Proteomes" id="UP000283509"/>
    </source>
</evidence>
<keyword evidence="3" id="KW-1185">Reference proteome</keyword>
<reference evidence="2 3" key="1">
    <citation type="submission" date="2018-04" db="EMBL/GenBank/DDBJ databases">
        <authorList>
            <person name="Zhang X."/>
            <person name="Yuan J."/>
            <person name="Li F."/>
            <person name="Xiang J."/>
        </authorList>
    </citation>
    <scope>NUCLEOTIDE SEQUENCE [LARGE SCALE GENOMIC DNA]</scope>
    <source>
        <tissue evidence="2">Muscle</tissue>
    </source>
</reference>
<dbReference type="AlphaFoldDB" id="A0A423TN05"/>
<dbReference type="EMBL" id="QCYY01001470">
    <property type="protein sequence ID" value="ROT77816.1"/>
    <property type="molecule type" value="Genomic_DNA"/>
</dbReference>
<keyword evidence="1" id="KW-0847">Vitamin C</keyword>
<gene>
    <name evidence="2" type="ORF">C7M84_003487</name>
</gene>
<evidence type="ECO:0000313" key="2">
    <source>
        <dbReference type="EMBL" id="ROT77816.1"/>
    </source>
</evidence>
<dbReference type="PANTHER" id="PTHR24014:SF4">
    <property type="entry name" value="2-OXOGLUTARATE AND IRON-DEPENDENT OXYGENASE DOMAIN-CONTAINING PROTEIN 2"/>
    <property type="match status" value="1"/>
</dbReference>
<dbReference type="GO" id="GO:0031418">
    <property type="term" value="F:L-ascorbic acid binding"/>
    <property type="evidence" value="ECO:0007669"/>
    <property type="project" value="UniProtKB-KW"/>
</dbReference>
<proteinExistence type="predicted"/>
<dbReference type="OrthoDB" id="1736837at2759"/>
<evidence type="ECO:0000256" key="1">
    <source>
        <dbReference type="ARBA" id="ARBA00022896"/>
    </source>
</evidence>